<dbReference type="InterPro" id="IPR015269">
    <property type="entry name" value="UPF0029_Impact_C"/>
</dbReference>
<feature type="region of interest" description="Disordered" evidence="2">
    <location>
        <begin position="193"/>
        <end position="218"/>
    </location>
</feature>
<dbReference type="InterPro" id="IPR023582">
    <property type="entry name" value="Impact"/>
</dbReference>
<dbReference type="InterPro" id="IPR020569">
    <property type="entry name" value="UPF0029_Impact_CS"/>
</dbReference>
<sequence>MNYPVPANQVEVLFEVKKSKFIAMAAFANSRESAMAVLDEVKKRYPDARHHCWAYIFGPPSSPVSAAMADDGEPSGTAGKPILNVLQHKNIGDVMIVVTRYFGGIKLGAGGLVRAYSASAQQAIEQLTVREEVTLHMLTVDVDFKHEQFVRYLVQQASGNIADCRYAQQVSIDIQIPISHVEEIKQQLAPIVNQDIEDQQGDSPDVESKPGHVDDTPV</sequence>
<dbReference type="RefSeq" id="WP_163111657.1">
    <property type="nucleotide sequence ID" value="NZ_JAAAWP010000005.1"/>
</dbReference>
<organism evidence="5 6">
    <name type="scientific">Alteromonas hispanica</name>
    <dbReference type="NCBI Taxonomy" id="315421"/>
    <lineage>
        <taxon>Bacteria</taxon>
        <taxon>Pseudomonadati</taxon>
        <taxon>Pseudomonadota</taxon>
        <taxon>Gammaproteobacteria</taxon>
        <taxon>Alteromonadales</taxon>
        <taxon>Alteromonadaceae</taxon>
        <taxon>Alteromonas/Salinimonas group</taxon>
        <taxon>Alteromonas</taxon>
    </lineage>
</organism>
<feature type="domain" description="UPF0029" evidence="4">
    <location>
        <begin position="141"/>
        <end position="189"/>
    </location>
</feature>
<feature type="compositionally biased region" description="Basic and acidic residues" evidence="2">
    <location>
        <begin position="206"/>
        <end position="218"/>
    </location>
</feature>
<reference evidence="5 6" key="1">
    <citation type="submission" date="2020-01" db="EMBL/GenBank/DDBJ databases">
        <title>Genomes of bacteria type strains.</title>
        <authorList>
            <person name="Chen J."/>
            <person name="Zhu S."/>
            <person name="Yang J."/>
        </authorList>
    </citation>
    <scope>NUCLEOTIDE SEQUENCE [LARGE SCALE GENOMIC DNA]</scope>
    <source>
        <strain evidence="5 6">LMG 22958</strain>
    </source>
</reference>
<keyword evidence="6" id="KW-1185">Reference proteome</keyword>
<name>A0A6L9MTX3_9ALTE</name>
<evidence type="ECO:0000259" key="4">
    <source>
        <dbReference type="Pfam" id="PF09186"/>
    </source>
</evidence>
<proteinExistence type="inferred from homology"/>
<dbReference type="Gene3D" id="3.30.70.240">
    <property type="match status" value="1"/>
</dbReference>
<dbReference type="GO" id="GO:0043168">
    <property type="term" value="F:anion binding"/>
    <property type="evidence" value="ECO:0007669"/>
    <property type="project" value="UniProtKB-ARBA"/>
</dbReference>
<accession>A0A6L9MTX3</accession>
<comment type="similarity">
    <text evidence="1">Belongs to the IMPACT family.</text>
</comment>
<dbReference type="NCBIfam" id="TIGR00257">
    <property type="entry name" value="IMPACT_YIGZ"/>
    <property type="match status" value="1"/>
</dbReference>
<dbReference type="AlphaFoldDB" id="A0A6L9MTX3"/>
<feature type="domain" description="Impact N-terminal" evidence="3">
    <location>
        <begin position="17"/>
        <end position="124"/>
    </location>
</feature>
<dbReference type="InterPro" id="IPR001498">
    <property type="entry name" value="Impact_N"/>
</dbReference>
<dbReference type="PANTHER" id="PTHR16301:SF20">
    <property type="entry name" value="IMPACT FAMILY MEMBER YIGZ"/>
    <property type="match status" value="1"/>
</dbReference>
<dbReference type="PROSITE" id="PS00910">
    <property type="entry name" value="UPF0029"/>
    <property type="match status" value="1"/>
</dbReference>
<dbReference type="Pfam" id="PF09186">
    <property type="entry name" value="DUF1949"/>
    <property type="match status" value="1"/>
</dbReference>
<evidence type="ECO:0000259" key="3">
    <source>
        <dbReference type="Pfam" id="PF01205"/>
    </source>
</evidence>
<dbReference type="GO" id="GO:0005737">
    <property type="term" value="C:cytoplasm"/>
    <property type="evidence" value="ECO:0007669"/>
    <property type="project" value="TreeGrafter"/>
</dbReference>
<evidence type="ECO:0000256" key="1">
    <source>
        <dbReference type="ARBA" id="ARBA00007665"/>
    </source>
</evidence>
<dbReference type="Gene3D" id="3.30.230.30">
    <property type="entry name" value="Impact, N-terminal domain"/>
    <property type="match status" value="1"/>
</dbReference>
<dbReference type="Proteomes" id="UP000478837">
    <property type="component" value="Unassembled WGS sequence"/>
</dbReference>
<evidence type="ECO:0000313" key="5">
    <source>
        <dbReference type="EMBL" id="NDW21699.1"/>
    </source>
</evidence>
<dbReference type="InterPro" id="IPR035647">
    <property type="entry name" value="EFG_III/V"/>
</dbReference>
<dbReference type="InterPro" id="IPR036956">
    <property type="entry name" value="Impact_N_sf"/>
</dbReference>
<dbReference type="SUPFAM" id="SSF54980">
    <property type="entry name" value="EF-G C-terminal domain-like"/>
    <property type="match status" value="1"/>
</dbReference>
<dbReference type="InterPro" id="IPR015796">
    <property type="entry name" value="Impact_YigZ-like"/>
</dbReference>
<protein>
    <submittedName>
        <fullName evidence="5">YigZ family protein</fullName>
    </submittedName>
</protein>
<evidence type="ECO:0000313" key="6">
    <source>
        <dbReference type="Proteomes" id="UP000478837"/>
    </source>
</evidence>
<dbReference type="InterPro" id="IPR020568">
    <property type="entry name" value="Ribosomal_Su5_D2-typ_SF"/>
</dbReference>
<gene>
    <name evidence="5" type="ORF">GTW09_09230</name>
</gene>
<dbReference type="SUPFAM" id="SSF54211">
    <property type="entry name" value="Ribosomal protein S5 domain 2-like"/>
    <property type="match status" value="1"/>
</dbReference>
<dbReference type="EMBL" id="JAAAWP010000005">
    <property type="protein sequence ID" value="NDW21699.1"/>
    <property type="molecule type" value="Genomic_DNA"/>
</dbReference>
<dbReference type="GO" id="GO:0006446">
    <property type="term" value="P:regulation of translational initiation"/>
    <property type="evidence" value="ECO:0007669"/>
    <property type="project" value="TreeGrafter"/>
</dbReference>
<comment type="caution">
    <text evidence="5">The sequence shown here is derived from an EMBL/GenBank/DDBJ whole genome shotgun (WGS) entry which is preliminary data.</text>
</comment>
<dbReference type="PANTHER" id="PTHR16301">
    <property type="entry name" value="IMPACT-RELATED"/>
    <property type="match status" value="1"/>
</dbReference>
<dbReference type="GO" id="GO:0032561">
    <property type="term" value="F:guanyl ribonucleotide binding"/>
    <property type="evidence" value="ECO:0007669"/>
    <property type="project" value="UniProtKB-ARBA"/>
</dbReference>
<dbReference type="Pfam" id="PF01205">
    <property type="entry name" value="Impact_N"/>
    <property type="match status" value="1"/>
</dbReference>
<dbReference type="GO" id="GO:0017111">
    <property type="term" value="F:ribonucleoside triphosphate phosphatase activity"/>
    <property type="evidence" value="ECO:0007669"/>
    <property type="project" value="UniProtKB-ARBA"/>
</dbReference>
<evidence type="ECO:0000256" key="2">
    <source>
        <dbReference type="SAM" id="MobiDB-lite"/>
    </source>
</evidence>